<gene>
    <name evidence="2" type="ORF">RRG08_002698</name>
</gene>
<proteinExistence type="predicted"/>
<evidence type="ECO:0000313" key="2">
    <source>
        <dbReference type="EMBL" id="KAK3712368.1"/>
    </source>
</evidence>
<dbReference type="AlphaFoldDB" id="A0AAE0XTX0"/>
<sequence>MAPESKVSPSYGCRSNDEVSTGAPLAARPRLHVTGQPFYYSYTRCPAQLPHDGRGELAIGLTGLRMGTIQKDVPSVTGRSQQKQRGRLEVKKTQDSAHGHWV</sequence>
<protein>
    <submittedName>
        <fullName evidence="2">Uncharacterized protein</fullName>
    </submittedName>
</protein>
<feature type="region of interest" description="Disordered" evidence="1">
    <location>
        <begin position="1"/>
        <end position="23"/>
    </location>
</feature>
<evidence type="ECO:0000313" key="3">
    <source>
        <dbReference type="Proteomes" id="UP001283361"/>
    </source>
</evidence>
<reference evidence="2" key="1">
    <citation type="journal article" date="2023" name="G3 (Bethesda)">
        <title>A reference genome for the long-term kleptoplast-retaining sea slug Elysia crispata morphotype clarki.</title>
        <authorList>
            <person name="Eastman K.E."/>
            <person name="Pendleton A.L."/>
            <person name="Shaikh M.A."/>
            <person name="Suttiyut T."/>
            <person name="Ogas R."/>
            <person name="Tomko P."/>
            <person name="Gavelis G."/>
            <person name="Widhalm J.R."/>
            <person name="Wisecaver J.H."/>
        </authorList>
    </citation>
    <scope>NUCLEOTIDE SEQUENCE</scope>
    <source>
        <strain evidence="2">ECLA1</strain>
    </source>
</reference>
<name>A0AAE0XTX0_9GAST</name>
<evidence type="ECO:0000256" key="1">
    <source>
        <dbReference type="SAM" id="MobiDB-lite"/>
    </source>
</evidence>
<comment type="caution">
    <text evidence="2">The sequence shown here is derived from an EMBL/GenBank/DDBJ whole genome shotgun (WGS) entry which is preliminary data.</text>
</comment>
<organism evidence="2 3">
    <name type="scientific">Elysia crispata</name>
    <name type="common">lettuce slug</name>
    <dbReference type="NCBI Taxonomy" id="231223"/>
    <lineage>
        <taxon>Eukaryota</taxon>
        <taxon>Metazoa</taxon>
        <taxon>Spiralia</taxon>
        <taxon>Lophotrochozoa</taxon>
        <taxon>Mollusca</taxon>
        <taxon>Gastropoda</taxon>
        <taxon>Heterobranchia</taxon>
        <taxon>Euthyneura</taxon>
        <taxon>Panpulmonata</taxon>
        <taxon>Sacoglossa</taxon>
        <taxon>Placobranchoidea</taxon>
        <taxon>Plakobranchidae</taxon>
        <taxon>Elysia</taxon>
    </lineage>
</organism>
<dbReference type="EMBL" id="JAWDGP010007584">
    <property type="protein sequence ID" value="KAK3712368.1"/>
    <property type="molecule type" value="Genomic_DNA"/>
</dbReference>
<feature type="compositionally biased region" description="Basic and acidic residues" evidence="1">
    <location>
        <begin position="86"/>
        <end position="102"/>
    </location>
</feature>
<accession>A0AAE0XTX0</accession>
<feature type="region of interest" description="Disordered" evidence="1">
    <location>
        <begin position="73"/>
        <end position="102"/>
    </location>
</feature>
<dbReference type="Proteomes" id="UP001283361">
    <property type="component" value="Unassembled WGS sequence"/>
</dbReference>
<keyword evidence="3" id="KW-1185">Reference proteome</keyword>